<feature type="transmembrane region" description="Helical" evidence="1">
    <location>
        <begin position="65"/>
        <end position="87"/>
    </location>
</feature>
<keyword evidence="1" id="KW-0472">Membrane</keyword>
<dbReference type="PANTHER" id="PTHR33608">
    <property type="entry name" value="BLL2464 PROTEIN"/>
    <property type="match status" value="1"/>
</dbReference>
<sequence>MMGIALAVGLFALIQWIAHASGWNRFQLQLIDIPSRMWGGFAAAAGLAILVLLVFATVGNSLTMVAWMLVALNLLVVFIAAFDLVSLPRAKHFTAERDTSRIASLLKKQKVVLTITYKGPLSVHLTAKDDVPQQFQAVPEQFEMDLEPRSRTTVHYEMEPTHRGSFRMDTVYLQVDSRLRFWKKIIKLPVHVAISVYPDMKQLAEYALLARTNRLSLVGVRRTRKVGQDHDFERLRDYTRDDNYKHIDWRSTARRRKLTVREFQTSQSQRIIFMIDCGRMMTNEADGISLLDHAFNAMLMMGFVALRQGDSVGAILFSDRVHKYVPPKSGASQMNHLLHASYDQFPDLVESRYDEAFMHLRTNCRKRSLVVLITNVIDEVNSHQVEQYLTTLVGRHLPLGVLLRDERLFDAADNDRMYGSDLFRAAAAAEILTWRHHVLTDLSHKGVLALDVFAEDLTANLVNQYLEIKARHLL</sequence>
<dbReference type="EMBL" id="PUHZ01000017">
    <property type="protein sequence ID" value="PQO44936.1"/>
    <property type="molecule type" value="Genomic_DNA"/>
</dbReference>
<proteinExistence type="predicted"/>
<dbReference type="OrthoDB" id="9778037at2"/>
<keyword evidence="1" id="KW-1133">Transmembrane helix</keyword>
<gene>
    <name evidence="3" type="ORF">C5Y93_17630</name>
</gene>
<dbReference type="Proteomes" id="UP000237819">
    <property type="component" value="Unassembled WGS sequence"/>
</dbReference>
<organism evidence="3 4">
    <name type="scientific">Blastopirellula marina</name>
    <dbReference type="NCBI Taxonomy" id="124"/>
    <lineage>
        <taxon>Bacteria</taxon>
        <taxon>Pseudomonadati</taxon>
        <taxon>Planctomycetota</taxon>
        <taxon>Planctomycetia</taxon>
        <taxon>Pirellulales</taxon>
        <taxon>Pirellulaceae</taxon>
        <taxon>Blastopirellula</taxon>
    </lineage>
</organism>
<name>A0A2S8GKH8_9BACT</name>
<dbReference type="InterPro" id="IPR002881">
    <property type="entry name" value="DUF58"/>
</dbReference>
<accession>A0A2S8GKH8</accession>
<evidence type="ECO:0000313" key="3">
    <source>
        <dbReference type="EMBL" id="PQO44936.1"/>
    </source>
</evidence>
<protein>
    <submittedName>
        <fullName evidence="3">DUF58 domain-containing protein</fullName>
    </submittedName>
</protein>
<reference evidence="3 4" key="1">
    <citation type="submission" date="2018-02" db="EMBL/GenBank/DDBJ databases">
        <title>Comparative genomes isolates from brazilian mangrove.</title>
        <authorList>
            <person name="Araujo J.E."/>
            <person name="Taketani R.G."/>
            <person name="Silva M.C.P."/>
            <person name="Loureco M.V."/>
            <person name="Andreote F.D."/>
        </authorList>
    </citation>
    <scope>NUCLEOTIDE SEQUENCE [LARGE SCALE GENOMIC DNA]</scope>
    <source>
        <strain evidence="3 4">Nap-Phe MGV</strain>
    </source>
</reference>
<evidence type="ECO:0000259" key="2">
    <source>
        <dbReference type="Pfam" id="PF01882"/>
    </source>
</evidence>
<dbReference type="Pfam" id="PF01882">
    <property type="entry name" value="DUF58"/>
    <property type="match status" value="1"/>
</dbReference>
<dbReference type="InterPro" id="IPR036465">
    <property type="entry name" value="vWFA_dom_sf"/>
</dbReference>
<dbReference type="SUPFAM" id="SSF53300">
    <property type="entry name" value="vWA-like"/>
    <property type="match status" value="1"/>
</dbReference>
<evidence type="ECO:0000313" key="4">
    <source>
        <dbReference type="Proteomes" id="UP000237819"/>
    </source>
</evidence>
<keyword evidence="1" id="KW-0812">Transmembrane</keyword>
<feature type="transmembrane region" description="Helical" evidence="1">
    <location>
        <begin position="36"/>
        <end position="58"/>
    </location>
</feature>
<dbReference type="PANTHER" id="PTHR33608:SF3">
    <property type="entry name" value="SLR2013 PROTEIN"/>
    <property type="match status" value="1"/>
</dbReference>
<evidence type="ECO:0000256" key="1">
    <source>
        <dbReference type="SAM" id="Phobius"/>
    </source>
</evidence>
<feature type="domain" description="DUF58" evidence="2">
    <location>
        <begin position="235"/>
        <end position="407"/>
    </location>
</feature>
<dbReference type="AlphaFoldDB" id="A0A2S8GKH8"/>
<comment type="caution">
    <text evidence="3">The sequence shown here is derived from an EMBL/GenBank/DDBJ whole genome shotgun (WGS) entry which is preliminary data.</text>
</comment>